<name>A0A0A0YRZ2_9CAUD</name>
<proteinExistence type="predicted"/>
<dbReference type="Pfam" id="PF10746">
    <property type="entry name" value="Phage_holin_2_2"/>
    <property type="match status" value="1"/>
</dbReference>
<feature type="transmembrane region" description="Helical" evidence="1">
    <location>
        <begin position="33"/>
        <end position="51"/>
    </location>
</feature>
<sequence>METNEGIVKAIPIVGAIGADTLATLKGLTLNELFYIVTIVYTLVQMFLVIWKTVREERRKDKENRNG</sequence>
<keyword evidence="1" id="KW-0472">Membrane</keyword>
<dbReference type="InterPro" id="IPR019682">
    <property type="entry name" value="Phage_T7_Gp17.5_holin"/>
</dbReference>
<dbReference type="KEGG" id="vg:24576458"/>
<evidence type="ECO:0000313" key="2">
    <source>
        <dbReference type="EMBL" id="AIX13004.1"/>
    </source>
</evidence>
<accession>A0A0A0YRZ2</accession>
<dbReference type="GeneID" id="24576458"/>
<dbReference type="EMBL" id="KP025626">
    <property type="protein sequence ID" value="AIX13004.1"/>
    <property type="molecule type" value="Genomic_DNA"/>
</dbReference>
<dbReference type="RefSeq" id="YP_009145639.1">
    <property type="nucleotide sequence ID" value="NC_027292.1"/>
</dbReference>
<dbReference type="Proteomes" id="UP000030326">
    <property type="component" value="Segment"/>
</dbReference>
<evidence type="ECO:0000313" key="3">
    <source>
        <dbReference type="Proteomes" id="UP000030326"/>
    </source>
</evidence>
<keyword evidence="3" id="KW-1185">Reference proteome</keyword>
<dbReference type="GO" id="GO:0044659">
    <property type="term" value="P:viral release from host cell by cytolysis"/>
    <property type="evidence" value="ECO:0007669"/>
    <property type="project" value="InterPro"/>
</dbReference>
<keyword evidence="1" id="KW-1133">Transmembrane helix</keyword>
<gene>
    <name evidence="2" type="ORF">NL61_42</name>
</gene>
<keyword evidence="1" id="KW-0812">Transmembrane</keyword>
<protein>
    <submittedName>
        <fullName evidence="2">Type II holin</fullName>
    </submittedName>
</protein>
<evidence type="ECO:0000256" key="1">
    <source>
        <dbReference type="SAM" id="Phobius"/>
    </source>
</evidence>
<reference evidence="2 3" key="1">
    <citation type="submission" date="2014-10" db="EMBL/GenBank/DDBJ databases">
        <title>Complete genome sequence and comparative genome analysis of Pseudomonas phage Pf-10.</title>
        <authorList>
            <person name="Valentovich L.N."/>
            <person name="Pilipchuk T.A."/>
        </authorList>
    </citation>
    <scope>NUCLEOTIDE SEQUENCE [LARGE SCALE GENOMIC DNA]</scope>
</reference>
<organism evidence="2 3">
    <name type="scientific">Pseudomonas phage Pf-10</name>
    <dbReference type="NCBI Taxonomy" id="1562076"/>
    <lineage>
        <taxon>Viruses</taxon>
        <taxon>Duplodnaviria</taxon>
        <taxon>Heunggongvirae</taxon>
        <taxon>Uroviricota</taxon>
        <taxon>Caudoviricetes</taxon>
        <taxon>Autographivirales</taxon>
        <taxon>Autotranscriptaviridae</taxon>
        <taxon>Studiervirinae</taxon>
        <taxon>Pifdecavirus</taxon>
        <taxon>Pifdecavirus BIMBV46</taxon>
        <taxon>Pifdecavirus Pf10</taxon>
    </lineage>
</organism>
<dbReference type="OrthoDB" id="25988at10239"/>